<accession>A0ABN7I5F7</accession>
<protein>
    <submittedName>
        <fullName evidence="2">Uncharacterized protein</fullName>
    </submittedName>
</protein>
<proteinExistence type="predicted"/>
<feature type="transmembrane region" description="Helical" evidence="1">
    <location>
        <begin position="61"/>
        <end position="83"/>
    </location>
</feature>
<evidence type="ECO:0000256" key="1">
    <source>
        <dbReference type="SAM" id="Phobius"/>
    </source>
</evidence>
<organism evidence="2 3">
    <name type="scientific">Paraburkholderia hiiakae</name>
    <dbReference type="NCBI Taxonomy" id="1081782"/>
    <lineage>
        <taxon>Bacteria</taxon>
        <taxon>Pseudomonadati</taxon>
        <taxon>Pseudomonadota</taxon>
        <taxon>Betaproteobacteria</taxon>
        <taxon>Burkholderiales</taxon>
        <taxon>Burkholderiaceae</taxon>
        <taxon>Paraburkholderia</taxon>
    </lineage>
</organism>
<name>A0ABN7I5F7_9BURK</name>
<keyword evidence="1" id="KW-0812">Transmembrane</keyword>
<dbReference type="RefSeq" id="WP_201699013.1">
    <property type="nucleotide sequence ID" value="NZ_CAJHCQ010000017.1"/>
</dbReference>
<sequence>MREAKKITKAASLAPILYPLTGRADVGSLGGLALTAFWIALAIWSGLTLGVFLLSHRLKVVLRIVVTTLFFFSPVLWGGMILLREEVFDEQTVQVKETTQGPLKVAGATFPAGSTVWYDQTGSVFDQHVLSGRHTRRALREIHSPQPVSWGDVRITGLKFDEGSTAIDVDLDGDQVIDGWSCAVGGFGIDMGLTQDGPKLRSCWLSAPRQWHGRVVPAGANVSRVGDTDDWDWIPPD</sequence>
<keyword evidence="1" id="KW-0472">Membrane</keyword>
<keyword evidence="1" id="KW-1133">Transmembrane helix</keyword>
<dbReference type="Proteomes" id="UP000656319">
    <property type="component" value="Unassembled WGS sequence"/>
</dbReference>
<keyword evidence="3" id="KW-1185">Reference proteome</keyword>
<feature type="transmembrane region" description="Helical" evidence="1">
    <location>
        <begin position="34"/>
        <end position="54"/>
    </location>
</feature>
<dbReference type="EMBL" id="CAJHCQ010000017">
    <property type="protein sequence ID" value="CAD6553705.1"/>
    <property type="molecule type" value="Genomic_DNA"/>
</dbReference>
<gene>
    <name evidence="2" type="ORF">LMG27952_05469</name>
</gene>
<comment type="caution">
    <text evidence="2">The sequence shown here is derived from an EMBL/GenBank/DDBJ whole genome shotgun (WGS) entry which is preliminary data.</text>
</comment>
<evidence type="ECO:0000313" key="3">
    <source>
        <dbReference type="Proteomes" id="UP000656319"/>
    </source>
</evidence>
<evidence type="ECO:0000313" key="2">
    <source>
        <dbReference type="EMBL" id="CAD6553705.1"/>
    </source>
</evidence>
<reference evidence="2 3" key="1">
    <citation type="submission" date="2020-10" db="EMBL/GenBank/DDBJ databases">
        <authorList>
            <person name="Peeters C."/>
        </authorList>
    </citation>
    <scope>NUCLEOTIDE SEQUENCE [LARGE SCALE GENOMIC DNA]</scope>
    <source>
        <strain evidence="2 3">LMG 27952</strain>
    </source>
</reference>